<feature type="transmembrane region" description="Helical" evidence="13">
    <location>
        <begin position="244"/>
        <end position="267"/>
    </location>
</feature>
<evidence type="ECO:0000256" key="11">
    <source>
        <dbReference type="RuleBase" id="RU003722"/>
    </source>
</evidence>
<keyword evidence="4 11" id="KW-0812">Transmembrane</keyword>
<evidence type="ECO:0000256" key="2">
    <source>
        <dbReference type="ARBA" id="ARBA00022448"/>
    </source>
</evidence>
<reference evidence="15 16" key="1">
    <citation type="journal article" date="2013" name="Nature">
        <title>Insights into bilaterian evolution from three spiralian genomes.</title>
        <authorList>
            <person name="Simakov O."/>
            <person name="Marletaz F."/>
            <person name="Cho S.J."/>
            <person name="Edsinger-Gonzales E."/>
            <person name="Havlak P."/>
            <person name="Hellsten U."/>
            <person name="Kuo D.H."/>
            <person name="Larsson T."/>
            <person name="Lv J."/>
            <person name="Arendt D."/>
            <person name="Savage R."/>
            <person name="Osoegawa K."/>
            <person name="de Jong P."/>
            <person name="Grimwood J."/>
            <person name="Chapman J.A."/>
            <person name="Shapiro H."/>
            <person name="Aerts A."/>
            <person name="Otillar R.P."/>
            <person name="Terry A.Y."/>
            <person name="Boore J.L."/>
            <person name="Grigoriev I.V."/>
            <person name="Lindberg D.R."/>
            <person name="Seaver E.C."/>
            <person name="Weisblat D.A."/>
            <person name="Putnam N.H."/>
            <person name="Rokhsar D.S."/>
        </authorList>
    </citation>
    <scope>NUCLEOTIDE SEQUENCE [LARGE SCALE GENOMIC DNA]</scope>
</reference>
<keyword evidence="8 11" id="KW-0406">Ion transport</keyword>
<dbReference type="Proteomes" id="UP000030746">
    <property type="component" value="Unassembled WGS sequence"/>
</dbReference>
<dbReference type="PANTHER" id="PTHR10110">
    <property type="entry name" value="SODIUM/HYDROGEN EXCHANGER"/>
    <property type="match status" value="1"/>
</dbReference>
<feature type="transmembrane region" description="Helical" evidence="13">
    <location>
        <begin position="28"/>
        <end position="49"/>
    </location>
</feature>
<evidence type="ECO:0000256" key="6">
    <source>
        <dbReference type="ARBA" id="ARBA00023034"/>
    </source>
</evidence>
<feature type="transmembrane region" description="Helical" evidence="13">
    <location>
        <begin position="316"/>
        <end position="343"/>
    </location>
</feature>
<sequence length="530" mass="59462">MIFFILLVIIVCILCVHLIIQTKFHYVPESICIVLIGAFIGLMFHVFEFGNWKNEETFSPTIFFIVLLPPIIFESGYNLHKGNFFQNIGSILVFAVFGTALSAVTVAGGIYLLGKAGVAYKLNLIESFAFGSLISAVDPVATLAIFQAIDVDPILYMLVFGESVLNDAVSIVLTTTVLEFQDPSTAIMSGASIFFHAVGRFCLMFFGSAAIGVCFALISAVILKHIDLHKTPSLEFGFMFIFSYLPYGLAEGLHLSGIMAILFAGIVMSHYTHHNLSPVTQITIQQTFRTVAFIAETSVFAYQGLAIFSFKHEVKYAFTIWSIFLILLGRGINIFPLSFVVNFFREHKITRKMQFIMWFSGLRGAIAFALSLHLDFVEPVKSVLVTTTLIIVLFTILCLGGATMPLMKVLNANTTKKKKKSKKKRQITFSKTKEMGETVDSEHLSELTEEEYEMNFVKPNQKGFLKFDAKYLVPFFTRRFTQQQVREGRNHMDNLTKQWYQDVRAAPSESESEDNNDDQTKALMTTTVLG</sequence>
<evidence type="ECO:0000256" key="8">
    <source>
        <dbReference type="ARBA" id="ARBA00023065"/>
    </source>
</evidence>
<keyword evidence="7" id="KW-0915">Sodium</keyword>
<protein>
    <recommendedName>
        <fullName evidence="11">Sodium/hydrogen exchanger</fullName>
    </recommendedName>
</protein>
<feature type="region of interest" description="Disordered" evidence="12">
    <location>
        <begin position="504"/>
        <end position="530"/>
    </location>
</feature>
<evidence type="ECO:0000256" key="9">
    <source>
        <dbReference type="ARBA" id="ARBA00023136"/>
    </source>
</evidence>
<dbReference type="GeneID" id="20235794"/>
<dbReference type="AlphaFoldDB" id="V4A1N5"/>
<evidence type="ECO:0000256" key="4">
    <source>
        <dbReference type="ARBA" id="ARBA00022692"/>
    </source>
</evidence>
<dbReference type="RefSeq" id="XP_009051590.1">
    <property type="nucleotide sequence ID" value="XM_009053342.1"/>
</dbReference>
<evidence type="ECO:0000256" key="5">
    <source>
        <dbReference type="ARBA" id="ARBA00022989"/>
    </source>
</evidence>
<keyword evidence="5 13" id="KW-1133">Transmembrane helix</keyword>
<dbReference type="KEGG" id="lgi:LOTGIDRAFT_152832"/>
<dbReference type="GO" id="GO:0015386">
    <property type="term" value="F:potassium:proton antiporter activity"/>
    <property type="evidence" value="ECO:0007669"/>
    <property type="project" value="TreeGrafter"/>
</dbReference>
<dbReference type="GO" id="GO:0015385">
    <property type="term" value="F:sodium:proton antiporter activity"/>
    <property type="evidence" value="ECO:0007669"/>
    <property type="project" value="InterPro"/>
</dbReference>
<dbReference type="PANTHER" id="PTHR10110:SF191">
    <property type="entry name" value="SODIUM_HYDROGEN EXCHANGER 8"/>
    <property type="match status" value="1"/>
</dbReference>
<accession>V4A1N5</accession>
<evidence type="ECO:0000256" key="10">
    <source>
        <dbReference type="ARBA" id="ARBA00023201"/>
    </source>
</evidence>
<comment type="subcellular location">
    <subcellularLocation>
        <location evidence="1">Golgi apparatus membrane</location>
        <topology evidence="1">Multi-pass membrane protein</topology>
    </subcellularLocation>
</comment>
<feature type="transmembrane region" description="Helical" evidence="13">
    <location>
        <begin position="288"/>
        <end position="310"/>
    </location>
</feature>
<keyword evidence="10 11" id="KW-0739">Sodium transport</keyword>
<dbReference type="Pfam" id="PF00999">
    <property type="entry name" value="Na_H_Exchanger"/>
    <property type="match status" value="1"/>
</dbReference>
<evidence type="ECO:0000256" key="3">
    <source>
        <dbReference type="ARBA" id="ARBA00022449"/>
    </source>
</evidence>
<proteinExistence type="inferred from homology"/>
<organism evidence="15 16">
    <name type="scientific">Lottia gigantea</name>
    <name type="common">Giant owl limpet</name>
    <dbReference type="NCBI Taxonomy" id="225164"/>
    <lineage>
        <taxon>Eukaryota</taxon>
        <taxon>Metazoa</taxon>
        <taxon>Spiralia</taxon>
        <taxon>Lophotrochozoa</taxon>
        <taxon>Mollusca</taxon>
        <taxon>Gastropoda</taxon>
        <taxon>Patellogastropoda</taxon>
        <taxon>Lottioidea</taxon>
        <taxon>Lottiidae</taxon>
        <taxon>Lottia</taxon>
    </lineage>
</organism>
<keyword evidence="16" id="KW-1185">Reference proteome</keyword>
<dbReference type="Gene3D" id="6.10.140.1330">
    <property type="match status" value="1"/>
</dbReference>
<feature type="transmembrane region" description="Helical" evidence="13">
    <location>
        <begin position="91"/>
        <end position="113"/>
    </location>
</feature>
<evidence type="ECO:0000313" key="16">
    <source>
        <dbReference type="Proteomes" id="UP000030746"/>
    </source>
</evidence>
<keyword evidence="9 13" id="KW-0472">Membrane</keyword>
<dbReference type="OrthoDB" id="196264at2759"/>
<dbReference type="InterPro" id="IPR004709">
    <property type="entry name" value="NaH_exchanger"/>
</dbReference>
<gene>
    <name evidence="15" type="ORF">LOTGIDRAFT_152832</name>
</gene>
<evidence type="ECO:0000259" key="14">
    <source>
        <dbReference type="Pfam" id="PF00999"/>
    </source>
</evidence>
<evidence type="ECO:0000256" key="13">
    <source>
        <dbReference type="SAM" id="Phobius"/>
    </source>
</evidence>
<dbReference type="EMBL" id="KB201304">
    <property type="protein sequence ID" value="ESO97738.1"/>
    <property type="molecule type" value="Genomic_DNA"/>
</dbReference>
<evidence type="ECO:0000256" key="12">
    <source>
        <dbReference type="SAM" id="MobiDB-lite"/>
    </source>
</evidence>
<dbReference type="OMA" id="ETVVMWW"/>
<dbReference type="InterPro" id="IPR018422">
    <property type="entry name" value="Cation/H_exchanger_CPA1"/>
</dbReference>
<dbReference type="PRINTS" id="PR01084">
    <property type="entry name" value="NAHEXCHNGR"/>
</dbReference>
<feature type="domain" description="Cation/H+ exchanger transmembrane" evidence="14">
    <location>
        <begin position="14"/>
        <end position="408"/>
    </location>
</feature>
<dbReference type="NCBIfam" id="TIGR00840">
    <property type="entry name" value="b_cpa1"/>
    <property type="match status" value="1"/>
</dbReference>
<keyword evidence="6" id="KW-0333">Golgi apparatus</keyword>
<comment type="similarity">
    <text evidence="11">Belongs to the monovalent cation:proton antiporter 1 (CPA1) transporter (TC 2.A.36) family.</text>
</comment>
<feature type="transmembrane region" description="Helical" evidence="13">
    <location>
        <begin position="386"/>
        <end position="410"/>
    </location>
</feature>
<keyword evidence="3 11" id="KW-0050">Antiport</keyword>
<dbReference type="CTD" id="20235794"/>
<evidence type="ECO:0000256" key="1">
    <source>
        <dbReference type="ARBA" id="ARBA00004653"/>
    </source>
</evidence>
<evidence type="ECO:0000313" key="15">
    <source>
        <dbReference type="EMBL" id="ESO97738.1"/>
    </source>
</evidence>
<name>V4A1N5_LOTGI</name>
<dbReference type="HOGENOM" id="CLU_005912_11_0_1"/>
<dbReference type="GO" id="GO:0051453">
    <property type="term" value="P:regulation of intracellular pH"/>
    <property type="evidence" value="ECO:0007669"/>
    <property type="project" value="TreeGrafter"/>
</dbReference>
<dbReference type="GO" id="GO:0000139">
    <property type="term" value="C:Golgi membrane"/>
    <property type="evidence" value="ECO:0007669"/>
    <property type="project" value="UniProtKB-SubCell"/>
</dbReference>
<evidence type="ECO:0000256" key="7">
    <source>
        <dbReference type="ARBA" id="ARBA00023053"/>
    </source>
</evidence>
<dbReference type="InterPro" id="IPR006153">
    <property type="entry name" value="Cation/H_exchanger_TM"/>
</dbReference>
<keyword evidence="2 11" id="KW-0813">Transport</keyword>
<dbReference type="STRING" id="225164.V4A1N5"/>
<feature type="transmembrane region" description="Helical" evidence="13">
    <location>
        <begin position="201"/>
        <end position="224"/>
    </location>
</feature>
<feature type="transmembrane region" description="Helical" evidence="13">
    <location>
        <begin position="355"/>
        <end position="374"/>
    </location>
</feature>
<feature type="transmembrane region" description="Helical" evidence="13">
    <location>
        <begin position="61"/>
        <end position="79"/>
    </location>
</feature>